<evidence type="ECO:0000313" key="3">
    <source>
        <dbReference type="Proteomes" id="UP001218188"/>
    </source>
</evidence>
<name>A0AAD6ST18_9AGAR</name>
<evidence type="ECO:0000259" key="1">
    <source>
        <dbReference type="PROSITE" id="PS50181"/>
    </source>
</evidence>
<sequence>MSLTNTPLDVLIEISRELDLSDSIHLISTCSTFTPILLSRYFWISALDRVEHVHRRPLPCSPGLDITSLPLDALKKMVIHA</sequence>
<dbReference type="AlphaFoldDB" id="A0AAD6ST18"/>
<protein>
    <recommendedName>
        <fullName evidence="1">F-box domain-containing protein</fullName>
    </recommendedName>
</protein>
<gene>
    <name evidence="2" type="ORF">C8F04DRAFT_1262424</name>
</gene>
<proteinExistence type="predicted"/>
<dbReference type="Proteomes" id="UP001218188">
    <property type="component" value="Unassembled WGS sequence"/>
</dbReference>
<dbReference type="PROSITE" id="PS50181">
    <property type="entry name" value="FBOX"/>
    <property type="match status" value="1"/>
</dbReference>
<reference evidence="2" key="1">
    <citation type="submission" date="2023-03" db="EMBL/GenBank/DDBJ databases">
        <title>Massive genome expansion in bonnet fungi (Mycena s.s.) driven by repeated elements and novel gene families across ecological guilds.</title>
        <authorList>
            <consortium name="Lawrence Berkeley National Laboratory"/>
            <person name="Harder C.B."/>
            <person name="Miyauchi S."/>
            <person name="Viragh M."/>
            <person name="Kuo A."/>
            <person name="Thoen E."/>
            <person name="Andreopoulos B."/>
            <person name="Lu D."/>
            <person name="Skrede I."/>
            <person name="Drula E."/>
            <person name="Henrissat B."/>
            <person name="Morin E."/>
            <person name="Kohler A."/>
            <person name="Barry K."/>
            <person name="LaButti K."/>
            <person name="Morin E."/>
            <person name="Salamov A."/>
            <person name="Lipzen A."/>
            <person name="Mereny Z."/>
            <person name="Hegedus B."/>
            <person name="Baldrian P."/>
            <person name="Stursova M."/>
            <person name="Weitz H."/>
            <person name="Taylor A."/>
            <person name="Grigoriev I.V."/>
            <person name="Nagy L.G."/>
            <person name="Martin F."/>
            <person name="Kauserud H."/>
        </authorList>
    </citation>
    <scope>NUCLEOTIDE SEQUENCE</scope>
    <source>
        <strain evidence="2">CBHHK200</strain>
    </source>
</reference>
<accession>A0AAD6ST18</accession>
<organism evidence="2 3">
    <name type="scientific">Mycena alexandri</name>
    <dbReference type="NCBI Taxonomy" id="1745969"/>
    <lineage>
        <taxon>Eukaryota</taxon>
        <taxon>Fungi</taxon>
        <taxon>Dikarya</taxon>
        <taxon>Basidiomycota</taxon>
        <taxon>Agaricomycotina</taxon>
        <taxon>Agaricomycetes</taxon>
        <taxon>Agaricomycetidae</taxon>
        <taxon>Agaricales</taxon>
        <taxon>Marasmiineae</taxon>
        <taxon>Mycenaceae</taxon>
        <taxon>Mycena</taxon>
    </lineage>
</organism>
<dbReference type="InterPro" id="IPR001810">
    <property type="entry name" value="F-box_dom"/>
</dbReference>
<comment type="caution">
    <text evidence="2">The sequence shown here is derived from an EMBL/GenBank/DDBJ whole genome shotgun (WGS) entry which is preliminary data.</text>
</comment>
<feature type="domain" description="F-box" evidence="1">
    <location>
        <begin position="1"/>
        <end position="46"/>
    </location>
</feature>
<dbReference type="EMBL" id="JARJCM010000077">
    <property type="protein sequence ID" value="KAJ7032050.1"/>
    <property type="molecule type" value="Genomic_DNA"/>
</dbReference>
<keyword evidence="3" id="KW-1185">Reference proteome</keyword>
<evidence type="ECO:0000313" key="2">
    <source>
        <dbReference type="EMBL" id="KAJ7032050.1"/>
    </source>
</evidence>